<dbReference type="SUPFAM" id="SSF52540">
    <property type="entry name" value="P-loop containing nucleoside triphosphate hydrolases"/>
    <property type="match status" value="2"/>
</dbReference>
<dbReference type="VEuPathDB" id="FungiDB:BO72DRAFT_368167"/>
<gene>
    <name evidence="14" type="ORF">BO72DRAFT_368167</name>
</gene>
<dbReference type="InterPro" id="IPR011527">
    <property type="entry name" value="ABC1_TM_dom"/>
</dbReference>
<evidence type="ECO:0000256" key="7">
    <source>
        <dbReference type="ARBA" id="ARBA00022840"/>
    </source>
</evidence>
<reference evidence="14 15" key="1">
    <citation type="submission" date="2018-02" db="EMBL/GenBank/DDBJ databases">
        <title>The genomes of Aspergillus section Nigri reveals drivers in fungal speciation.</title>
        <authorList>
            <consortium name="DOE Joint Genome Institute"/>
            <person name="Vesth T.C."/>
            <person name="Nybo J."/>
            <person name="Theobald S."/>
            <person name="Brandl J."/>
            <person name="Frisvad J.C."/>
            <person name="Nielsen K.F."/>
            <person name="Lyhne E.K."/>
            <person name="Kogle M.E."/>
            <person name="Kuo A."/>
            <person name="Riley R."/>
            <person name="Clum A."/>
            <person name="Nolan M."/>
            <person name="Lipzen A."/>
            <person name="Salamov A."/>
            <person name="Henrissat B."/>
            <person name="Wiebenga A."/>
            <person name="De vries R.P."/>
            <person name="Grigoriev I.V."/>
            <person name="Mortensen U.H."/>
            <person name="Andersen M.R."/>
            <person name="Baker S.E."/>
        </authorList>
    </citation>
    <scope>NUCLEOTIDE SEQUENCE [LARGE SCALE GENOMIC DNA]</scope>
    <source>
        <strain evidence="14 15">CBS 313.89</strain>
    </source>
</reference>
<keyword evidence="8 11" id="KW-1133">Transmembrane helix</keyword>
<dbReference type="CDD" id="cd18580">
    <property type="entry name" value="ABC_6TM_ABCC_D2"/>
    <property type="match status" value="1"/>
</dbReference>
<evidence type="ECO:0000256" key="1">
    <source>
        <dbReference type="ARBA" id="ARBA00004651"/>
    </source>
</evidence>
<keyword evidence="4" id="KW-1003">Cell membrane</keyword>
<dbReference type="FunFam" id="3.40.50.300:FF:000838">
    <property type="entry name" value="ABC multidrug transporter (Eurofung)"/>
    <property type="match status" value="1"/>
</dbReference>
<feature type="transmembrane region" description="Helical" evidence="11">
    <location>
        <begin position="106"/>
        <end position="129"/>
    </location>
</feature>
<dbReference type="PANTHER" id="PTHR24223">
    <property type="entry name" value="ATP-BINDING CASSETTE SUB-FAMILY C"/>
    <property type="match status" value="1"/>
</dbReference>
<dbReference type="OrthoDB" id="6500128at2759"/>
<feature type="domain" description="ABC transporter" evidence="12">
    <location>
        <begin position="1220"/>
        <end position="1450"/>
    </location>
</feature>
<dbReference type="Proteomes" id="UP000249789">
    <property type="component" value="Unassembled WGS sequence"/>
</dbReference>
<dbReference type="GO" id="GO:0005886">
    <property type="term" value="C:plasma membrane"/>
    <property type="evidence" value="ECO:0007669"/>
    <property type="project" value="UniProtKB-SubCell"/>
</dbReference>
<keyword evidence="9 11" id="KW-0472">Membrane</keyword>
<comment type="similarity">
    <text evidence="2">Belongs to the ABC transporter superfamily. ABCC family. Conjugate transporter (TC 3.A.1.208) subfamily.</text>
</comment>
<feature type="transmembrane region" description="Helical" evidence="11">
    <location>
        <begin position="43"/>
        <end position="62"/>
    </location>
</feature>
<accession>A0A8G1S398</accession>
<comment type="subcellular location">
    <subcellularLocation>
        <location evidence="1">Cell membrane</location>
        <topology evidence="1">Multi-pass membrane protein</topology>
    </subcellularLocation>
</comment>
<feature type="domain" description="ABC transporter" evidence="12">
    <location>
        <begin position="629"/>
        <end position="857"/>
    </location>
</feature>
<evidence type="ECO:0000256" key="9">
    <source>
        <dbReference type="ARBA" id="ARBA00023136"/>
    </source>
</evidence>
<dbReference type="Pfam" id="PF00664">
    <property type="entry name" value="ABC_membrane"/>
    <property type="match status" value="2"/>
</dbReference>
<dbReference type="PANTHER" id="PTHR24223:SF399">
    <property type="entry name" value="ABC TRANSPORTER ATNG"/>
    <property type="match status" value="1"/>
</dbReference>
<dbReference type="PROSITE" id="PS00211">
    <property type="entry name" value="ABC_TRANSPORTER_1"/>
    <property type="match status" value="2"/>
</dbReference>
<proteinExistence type="inferred from homology"/>
<feature type="transmembrane region" description="Helical" evidence="11">
    <location>
        <begin position="1032"/>
        <end position="1056"/>
    </location>
</feature>
<evidence type="ECO:0000256" key="6">
    <source>
        <dbReference type="ARBA" id="ARBA00022741"/>
    </source>
</evidence>
<dbReference type="Gene3D" id="3.40.50.300">
    <property type="entry name" value="P-loop containing nucleotide triphosphate hydrolases"/>
    <property type="match status" value="2"/>
</dbReference>
<keyword evidence="6" id="KW-0547">Nucleotide-binding</keyword>
<feature type="domain" description="ABC transmembrane type-1" evidence="13">
    <location>
        <begin position="910"/>
        <end position="1183"/>
    </location>
</feature>
<feature type="transmembrane region" description="Helical" evidence="11">
    <location>
        <begin position="82"/>
        <end position="100"/>
    </location>
</feature>
<dbReference type="Gene3D" id="1.20.1560.10">
    <property type="entry name" value="ABC transporter type 1, transmembrane domain"/>
    <property type="match status" value="2"/>
</dbReference>
<evidence type="ECO:0000256" key="5">
    <source>
        <dbReference type="ARBA" id="ARBA00022692"/>
    </source>
</evidence>
<dbReference type="CDD" id="cd18579">
    <property type="entry name" value="ABC_6TM_ABCC_D1"/>
    <property type="match status" value="1"/>
</dbReference>
<feature type="domain" description="ABC transmembrane type-1" evidence="13">
    <location>
        <begin position="286"/>
        <end position="565"/>
    </location>
</feature>
<dbReference type="GO" id="GO:0016887">
    <property type="term" value="F:ATP hydrolysis activity"/>
    <property type="evidence" value="ECO:0007669"/>
    <property type="project" value="InterPro"/>
</dbReference>
<dbReference type="InterPro" id="IPR036640">
    <property type="entry name" value="ABC1_TM_sf"/>
</dbReference>
<feature type="transmembrane region" description="Helical" evidence="11">
    <location>
        <begin position="405"/>
        <end position="430"/>
    </location>
</feature>
<dbReference type="InterPro" id="IPR056227">
    <property type="entry name" value="TMD0_ABC"/>
</dbReference>
<evidence type="ECO:0000256" key="3">
    <source>
        <dbReference type="ARBA" id="ARBA00022448"/>
    </source>
</evidence>
<name>A0A8G1S398_9EURO</name>
<dbReference type="FunFam" id="1.20.1560.10:FF:000055">
    <property type="entry name" value="ABC multidrug transporter (Eurofung)"/>
    <property type="match status" value="1"/>
</dbReference>
<dbReference type="InterPro" id="IPR003593">
    <property type="entry name" value="AAA+_ATPase"/>
</dbReference>
<feature type="transmembrane region" description="Helical" evidence="11">
    <location>
        <begin position="1125"/>
        <end position="1146"/>
    </location>
</feature>
<dbReference type="GO" id="GO:0005524">
    <property type="term" value="F:ATP binding"/>
    <property type="evidence" value="ECO:0007669"/>
    <property type="project" value="UniProtKB-KW"/>
</dbReference>
<evidence type="ECO:0000259" key="12">
    <source>
        <dbReference type="PROSITE" id="PS50893"/>
    </source>
</evidence>
<evidence type="ECO:0000256" key="11">
    <source>
        <dbReference type="SAM" id="Phobius"/>
    </source>
</evidence>
<dbReference type="RefSeq" id="XP_040805706.1">
    <property type="nucleotide sequence ID" value="XM_040940876.1"/>
</dbReference>
<evidence type="ECO:0000256" key="2">
    <source>
        <dbReference type="ARBA" id="ARBA00009726"/>
    </source>
</evidence>
<protein>
    <submittedName>
        <fullName evidence="14">Putative multidrug resistance protein</fullName>
    </submittedName>
</protein>
<dbReference type="InterPro" id="IPR050173">
    <property type="entry name" value="ABC_transporter_C-like"/>
</dbReference>
<keyword evidence="3" id="KW-0813">Transport</keyword>
<evidence type="ECO:0000256" key="10">
    <source>
        <dbReference type="ARBA" id="ARBA00023180"/>
    </source>
</evidence>
<dbReference type="GO" id="GO:0140359">
    <property type="term" value="F:ABC-type transporter activity"/>
    <property type="evidence" value="ECO:0007669"/>
    <property type="project" value="InterPro"/>
</dbReference>
<sequence>MSQNASLSGGGSLPYCPATDDAFGPVVLSCRRTFDFTLLFEQAILSIIPSALLLVSALLRIYKLRNQTPKAVVDPYCHLKTIISALSACAQLTLLGLWVGNKYGQTSVSIASSVLAFLAATTIVPLSYLEHMRSVRPSSLLNIYLLCTLLLDVPQARTLFLRGDDTIASTYCATMAIKASLLVLEAQRKQLLMGSNRTPTSPEAISGVISRTIFWWLNRLLVLGYQTLFTLTDLYSIDEDIDSEILGKRLKHYWGQEKNGNRSNALLKALVRCFARQLLAPVPARVLLIGFNYAQPFLVSRIISYVSVSGSGSSNDHNTRYGLIGATILTYLGRAVFNASYKHKVNRSLTMLRGAIVYLVYHQMLHVPDRGEDHLMPVTLMSTDVERIQTSFEDLHECWGQLLEIIIGVYILSIYLGWTCIAPLVIVAASTIGSARVARRIAGKQKLWADSVQRRVTAASSLLNNMKSIRMCGLTEDMFLQIQSLRLTELKKQRGLRLMIIITNFTANLPPVLAPAATLAIYMIQAKVRGEDLLNTSQAFSSLATLSLLMSPANKFLFAVPSVSACLGSIQRLQDFLYVSSDMSEECRSLDPSHDDELTRIERRPRGPASLRSLQDTSWAFHPSSMVDVRDASIHYPGSIQPTLNSLNFQVEDGMLALIAGPVGSGKSTLLKAILGELPCSQGRVMTGSTSVAYCSQAPWLLNDSIEHNICGPTEQSTIEREWYSSVIKACALQRDIDDLADGDRTVIGTRGIILSGGQRQRLALARAIYHRPKLLLLDDVFSALDRGTEAEIIQNLFGRDGLVRRLKMTVVLVTHAAHIFSLADKLIILDPEGRILEQRMQGQLKINNFAFEAVPPASSEATPARPVVQAHNVLRDEQRRDLSRQTGDLKVYKYYLGFIGWQLLAPFGASVICNTFTALFPQIILGWWTSDNGAHFLLYMVIYATLPLATLSAMALAIWLMLMKIAPKTSVQLHEVLLIIVTRASMGFLDKTDTGSLLNSRFSQDMTLLDSKLPSALMLAVFNLSRCLGQLALVSAGASFMALTLPLLFIVLHVLQKFYLRTSRQLRLLDLEAKDPLYTLFTETQEGASSIRAFDWQDKFLSVLARKLDVSQSPFYLLLCAQRWLQLVLDLIVGTLAVAVVALALDLHNTTNGVMIGVALNNIINLGVDLNQLITAWTDMETSLGAIARLKQLQATTPAEKQPSKAVNPPLYWPQHGAIEFHNVTVSYDGKAPALNSISLSIGAGERVALCGRTGSGKSTLLAAFLRLPDVQSGTITVDGVDLRSIDSSLIRKRMTVISQEQFLVGRTLRLSIDPSNGASDEQCISALQNVKLWPIFENKDGLTTALDGVTMSHGQRQLLCLCRGMLKKTTILLLDEATSNVDPATDRLMQKVIRERFANCTIITVAHRLDSILDNDRVFVLDAGSVIEEGNPKELLQRKSAFKALHEGRCRA</sequence>
<feature type="transmembrane region" description="Helical" evidence="11">
    <location>
        <begin position="937"/>
        <end position="962"/>
    </location>
</feature>
<dbReference type="SMART" id="SM00382">
    <property type="entry name" value="AAA"/>
    <property type="match status" value="2"/>
</dbReference>
<keyword evidence="10" id="KW-0325">Glycoprotein</keyword>
<feature type="transmembrane region" description="Helical" evidence="11">
    <location>
        <begin position="496"/>
        <end position="524"/>
    </location>
</feature>
<evidence type="ECO:0000256" key="4">
    <source>
        <dbReference type="ARBA" id="ARBA00022475"/>
    </source>
</evidence>
<dbReference type="CDD" id="cd03244">
    <property type="entry name" value="ABCC_MRP_domain2"/>
    <property type="match status" value="1"/>
</dbReference>
<feature type="transmembrane region" description="Helical" evidence="11">
    <location>
        <begin position="895"/>
        <end position="925"/>
    </location>
</feature>
<dbReference type="InterPro" id="IPR027417">
    <property type="entry name" value="P-loop_NTPase"/>
</dbReference>
<organism evidence="14 15">
    <name type="scientific">Aspergillus fijiensis CBS 313.89</name>
    <dbReference type="NCBI Taxonomy" id="1448319"/>
    <lineage>
        <taxon>Eukaryota</taxon>
        <taxon>Fungi</taxon>
        <taxon>Dikarya</taxon>
        <taxon>Ascomycota</taxon>
        <taxon>Pezizomycotina</taxon>
        <taxon>Eurotiomycetes</taxon>
        <taxon>Eurotiomycetidae</taxon>
        <taxon>Eurotiales</taxon>
        <taxon>Aspergillaceae</taxon>
        <taxon>Aspergillus</taxon>
    </lineage>
</organism>
<dbReference type="FunFam" id="1.20.1560.10:FF:000066">
    <property type="entry name" value="ABC multidrug transporter (Eurofung)"/>
    <property type="match status" value="1"/>
</dbReference>
<dbReference type="InterPro" id="IPR044746">
    <property type="entry name" value="ABCC_6TM_D1"/>
</dbReference>
<keyword evidence="7" id="KW-0067">ATP-binding</keyword>
<dbReference type="CDD" id="cd03250">
    <property type="entry name" value="ABCC_MRP_domain1"/>
    <property type="match status" value="1"/>
</dbReference>
<keyword evidence="5 11" id="KW-0812">Transmembrane</keyword>
<dbReference type="SUPFAM" id="SSF90123">
    <property type="entry name" value="ABC transporter transmembrane region"/>
    <property type="match status" value="2"/>
</dbReference>
<evidence type="ECO:0000256" key="8">
    <source>
        <dbReference type="ARBA" id="ARBA00022989"/>
    </source>
</evidence>
<dbReference type="InterPro" id="IPR017871">
    <property type="entry name" value="ABC_transporter-like_CS"/>
</dbReference>
<dbReference type="PROSITE" id="PS50929">
    <property type="entry name" value="ABC_TM1F"/>
    <property type="match status" value="2"/>
</dbReference>
<keyword evidence="15" id="KW-1185">Reference proteome</keyword>
<dbReference type="PROSITE" id="PS50893">
    <property type="entry name" value="ABC_TRANSPORTER_2"/>
    <property type="match status" value="2"/>
</dbReference>
<dbReference type="Pfam" id="PF00005">
    <property type="entry name" value="ABC_tran"/>
    <property type="match status" value="2"/>
</dbReference>
<evidence type="ECO:0000313" key="14">
    <source>
        <dbReference type="EMBL" id="RAK81696.1"/>
    </source>
</evidence>
<evidence type="ECO:0000313" key="15">
    <source>
        <dbReference type="Proteomes" id="UP000249789"/>
    </source>
</evidence>
<evidence type="ECO:0000259" key="13">
    <source>
        <dbReference type="PROSITE" id="PS50929"/>
    </source>
</evidence>
<dbReference type="Pfam" id="PF24357">
    <property type="entry name" value="TMD0_ABC"/>
    <property type="match status" value="1"/>
</dbReference>
<dbReference type="InterPro" id="IPR003439">
    <property type="entry name" value="ABC_transporter-like_ATP-bd"/>
</dbReference>
<dbReference type="EMBL" id="KZ824624">
    <property type="protein sequence ID" value="RAK81696.1"/>
    <property type="molecule type" value="Genomic_DNA"/>
</dbReference>
<dbReference type="GeneID" id="63858209"/>
<dbReference type="InterPro" id="IPR044726">
    <property type="entry name" value="ABCC_6TM_D2"/>
</dbReference>